<dbReference type="PANTHER" id="PTHR33646:SF2">
    <property type="entry name" value="F20H23.8 PROTEIN"/>
    <property type="match status" value="1"/>
</dbReference>
<organism evidence="4 5">
    <name type="scientific">Platanthera guangdongensis</name>
    <dbReference type="NCBI Taxonomy" id="2320717"/>
    <lineage>
        <taxon>Eukaryota</taxon>
        <taxon>Viridiplantae</taxon>
        <taxon>Streptophyta</taxon>
        <taxon>Embryophyta</taxon>
        <taxon>Tracheophyta</taxon>
        <taxon>Spermatophyta</taxon>
        <taxon>Magnoliopsida</taxon>
        <taxon>Liliopsida</taxon>
        <taxon>Asparagales</taxon>
        <taxon>Orchidaceae</taxon>
        <taxon>Orchidoideae</taxon>
        <taxon>Orchideae</taxon>
        <taxon>Orchidinae</taxon>
        <taxon>Platanthera</taxon>
    </lineage>
</organism>
<keyword evidence="2" id="KW-0472">Membrane</keyword>
<feature type="region of interest" description="Disordered" evidence="1">
    <location>
        <begin position="63"/>
        <end position="98"/>
    </location>
</feature>
<sequence>MAQNPQSPLELNLSEWEFVPDNTSCVELGLEDFKTLISNEVIDPDYFRSEPRDFIQQFSDINNQVGDEEESKINPKNEEPMNCTKSGSSAPKQSTAEEEEEMEIWEGIRGGIWKCRPTALGALCSIGAAAAATIFVLALGGREVQQQPHRCWRRSSVAQFRVHRDHDEVRPEPAVFENLAGKLNTALAVARGMPAVARAANISFGGYYSRPLINSGPSPSDDTCSCSFRGRR</sequence>
<feature type="domain" description="DUF6821" evidence="3">
    <location>
        <begin position="45"/>
        <end position="209"/>
    </location>
</feature>
<name>A0ABR2LXP0_9ASPA</name>
<keyword evidence="2" id="KW-0812">Transmembrane</keyword>
<dbReference type="InterPro" id="IPR049224">
    <property type="entry name" value="DUF6821"/>
</dbReference>
<dbReference type="Pfam" id="PF20705">
    <property type="entry name" value="DUF6821"/>
    <property type="match status" value="1"/>
</dbReference>
<comment type="caution">
    <text evidence="4">The sequence shown here is derived from an EMBL/GenBank/DDBJ whole genome shotgun (WGS) entry which is preliminary data.</text>
</comment>
<proteinExistence type="predicted"/>
<reference evidence="4 5" key="1">
    <citation type="journal article" date="2022" name="Nat. Plants">
        <title>Genomes of leafy and leafless Platanthera orchids illuminate the evolution of mycoheterotrophy.</title>
        <authorList>
            <person name="Li M.H."/>
            <person name="Liu K.W."/>
            <person name="Li Z."/>
            <person name="Lu H.C."/>
            <person name="Ye Q.L."/>
            <person name="Zhang D."/>
            <person name="Wang J.Y."/>
            <person name="Li Y.F."/>
            <person name="Zhong Z.M."/>
            <person name="Liu X."/>
            <person name="Yu X."/>
            <person name="Liu D.K."/>
            <person name="Tu X.D."/>
            <person name="Liu B."/>
            <person name="Hao Y."/>
            <person name="Liao X.Y."/>
            <person name="Jiang Y.T."/>
            <person name="Sun W.H."/>
            <person name="Chen J."/>
            <person name="Chen Y.Q."/>
            <person name="Ai Y."/>
            <person name="Zhai J.W."/>
            <person name="Wu S.S."/>
            <person name="Zhou Z."/>
            <person name="Hsiao Y.Y."/>
            <person name="Wu W.L."/>
            <person name="Chen Y.Y."/>
            <person name="Lin Y.F."/>
            <person name="Hsu J.L."/>
            <person name="Li C.Y."/>
            <person name="Wang Z.W."/>
            <person name="Zhao X."/>
            <person name="Zhong W.Y."/>
            <person name="Ma X.K."/>
            <person name="Ma L."/>
            <person name="Huang J."/>
            <person name="Chen G.Z."/>
            <person name="Huang M.Z."/>
            <person name="Huang L."/>
            <person name="Peng D.H."/>
            <person name="Luo Y.B."/>
            <person name="Zou S.Q."/>
            <person name="Chen S.P."/>
            <person name="Lan S."/>
            <person name="Tsai W.C."/>
            <person name="Van de Peer Y."/>
            <person name="Liu Z.J."/>
        </authorList>
    </citation>
    <scope>NUCLEOTIDE SEQUENCE [LARGE SCALE GENOMIC DNA]</scope>
    <source>
        <strain evidence="4">Lor288</strain>
    </source>
</reference>
<dbReference type="PANTHER" id="PTHR33646">
    <property type="entry name" value="GB|AAF00631.1"/>
    <property type="match status" value="1"/>
</dbReference>
<feature type="transmembrane region" description="Helical" evidence="2">
    <location>
        <begin position="119"/>
        <end position="141"/>
    </location>
</feature>
<feature type="compositionally biased region" description="Polar residues" evidence="1">
    <location>
        <begin position="83"/>
        <end position="94"/>
    </location>
</feature>
<dbReference type="Proteomes" id="UP001412067">
    <property type="component" value="Unassembled WGS sequence"/>
</dbReference>
<accession>A0ABR2LXP0</accession>
<keyword evidence="5" id="KW-1185">Reference proteome</keyword>
<evidence type="ECO:0000259" key="3">
    <source>
        <dbReference type="Pfam" id="PF20705"/>
    </source>
</evidence>
<keyword evidence="2" id="KW-1133">Transmembrane helix</keyword>
<dbReference type="EMBL" id="JBBWWR010000014">
    <property type="protein sequence ID" value="KAK8953611.1"/>
    <property type="molecule type" value="Genomic_DNA"/>
</dbReference>
<dbReference type="InterPro" id="IPR045883">
    <property type="entry name" value="At4g13530-like"/>
</dbReference>
<evidence type="ECO:0000313" key="5">
    <source>
        <dbReference type="Proteomes" id="UP001412067"/>
    </source>
</evidence>
<evidence type="ECO:0000256" key="2">
    <source>
        <dbReference type="SAM" id="Phobius"/>
    </source>
</evidence>
<protein>
    <recommendedName>
        <fullName evidence="3">DUF6821 domain-containing protein</fullName>
    </recommendedName>
</protein>
<gene>
    <name evidence="4" type="ORF">KSP40_PGU000199</name>
</gene>
<evidence type="ECO:0000256" key="1">
    <source>
        <dbReference type="SAM" id="MobiDB-lite"/>
    </source>
</evidence>
<evidence type="ECO:0000313" key="4">
    <source>
        <dbReference type="EMBL" id="KAK8953611.1"/>
    </source>
</evidence>